<organism evidence="5 6">
    <name type="scientific">Pleurotus eryngii</name>
    <name type="common">Boletus of the steppes</name>
    <dbReference type="NCBI Taxonomy" id="5323"/>
    <lineage>
        <taxon>Eukaryota</taxon>
        <taxon>Fungi</taxon>
        <taxon>Dikarya</taxon>
        <taxon>Basidiomycota</taxon>
        <taxon>Agaricomycotina</taxon>
        <taxon>Agaricomycetes</taxon>
        <taxon>Agaricomycetidae</taxon>
        <taxon>Agaricales</taxon>
        <taxon>Pleurotineae</taxon>
        <taxon>Pleurotaceae</taxon>
        <taxon>Pleurotus</taxon>
    </lineage>
</organism>
<dbReference type="NCBIfam" id="TIGR02231">
    <property type="entry name" value="mucoidy inhibitor MuiA family protein"/>
    <property type="match status" value="1"/>
</dbReference>
<evidence type="ECO:0000256" key="1">
    <source>
        <dbReference type="SAM" id="Coils"/>
    </source>
</evidence>
<comment type="caution">
    <text evidence="5">The sequence shown here is derived from an EMBL/GenBank/DDBJ whole genome shotgun (WGS) entry which is preliminary data.</text>
</comment>
<feature type="coiled-coil region" evidence="1">
    <location>
        <begin position="138"/>
        <end position="172"/>
    </location>
</feature>
<dbReference type="InterPro" id="IPR037291">
    <property type="entry name" value="DUF4139"/>
</dbReference>
<evidence type="ECO:0000313" key="5">
    <source>
        <dbReference type="EMBL" id="KAF9492716.1"/>
    </source>
</evidence>
<evidence type="ECO:0000259" key="4">
    <source>
        <dbReference type="Pfam" id="PF13600"/>
    </source>
</evidence>
<dbReference type="PANTHER" id="PTHR31005">
    <property type="entry name" value="DUF4139 DOMAIN-CONTAINING PROTEIN"/>
    <property type="match status" value="1"/>
</dbReference>
<feature type="domain" description="DUF4140" evidence="4">
    <location>
        <begin position="27"/>
        <end position="123"/>
    </location>
</feature>
<gene>
    <name evidence="5" type="ORF">BDN71DRAFT_1420435</name>
</gene>
<dbReference type="OrthoDB" id="10068793at2759"/>
<proteinExistence type="predicted"/>
<dbReference type="AlphaFoldDB" id="A0A9P5ZS69"/>
<protein>
    <recommendedName>
        <fullName evidence="7">Mucoidy inhibitor A</fullName>
    </recommendedName>
</protein>
<evidence type="ECO:0000313" key="6">
    <source>
        <dbReference type="Proteomes" id="UP000807025"/>
    </source>
</evidence>
<dbReference type="InterPro" id="IPR025554">
    <property type="entry name" value="DUF4140"/>
</dbReference>
<dbReference type="Proteomes" id="UP000807025">
    <property type="component" value="Unassembled WGS sequence"/>
</dbReference>
<dbReference type="EMBL" id="MU154597">
    <property type="protein sequence ID" value="KAF9492716.1"/>
    <property type="molecule type" value="Genomic_DNA"/>
</dbReference>
<sequence>MSKELLAPSFIHKIDLVSAESSKIDKVSLYVGRAEITRSFKIDVKTGQNQVKISELPTVLDTDSMRVEGWGPATILGVTVSDKYTTVAIPPSLSSLEDRKEVTQKAIARCTKAMASIEAYLGTLDAKSLGPEHLGSLMDAYETQAEKLDLKLLKLQAELKELLDQISQQHALWAAERQRRGLVGKMATIDIFVETDGKTELVLIYAVAEANWSAVYDIRADMSGDNPLKLVYKAAIKQSTGESWDDVSLILETVTPAFGVALPGLDPWRVGVYKPPLRSKSSIQAPSASYIAQLQSTSTSGGGIGGASMRPGTNRERSRGDAEPWYELNTDFSATHRETVVANQGSLNASFRVPGCIAVPSDGEVHTVTVVELQLEATMAWIGIPRAVPKVHIKAKIKNSSNFPLLNGIASVYVDGSFVSKTTVPEVSPQESFDCSLGVDPSIRLTYHPLSKNSSESGFYNKSSGRTYSQHITVHNTKNITIRDLTIIDHIPLSENSQVTIKLINPALPPPPAASSAMGSIKIVTKSEKAPAPLKVGENIVAQWDEGDGPQDDVSAIGREGRIAWKCVLAPQSKANIALAWEVSAPANITITGL</sequence>
<keyword evidence="6" id="KW-1185">Reference proteome</keyword>
<keyword evidence="1" id="KW-0175">Coiled coil</keyword>
<dbReference type="Pfam" id="PF13600">
    <property type="entry name" value="DUF4140"/>
    <property type="match status" value="1"/>
</dbReference>
<dbReference type="PANTHER" id="PTHR31005:SF8">
    <property type="entry name" value="DUF4139 DOMAIN-CONTAINING PROTEIN"/>
    <property type="match status" value="1"/>
</dbReference>
<dbReference type="Pfam" id="PF13598">
    <property type="entry name" value="DUF4139"/>
    <property type="match status" value="1"/>
</dbReference>
<name>A0A9P5ZS69_PLEER</name>
<feature type="domain" description="DUF4139" evidence="3">
    <location>
        <begin position="203"/>
        <end position="586"/>
    </location>
</feature>
<evidence type="ECO:0008006" key="7">
    <source>
        <dbReference type="Google" id="ProtNLM"/>
    </source>
</evidence>
<feature type="region of interest" description="Disordered" evidence="2">
    <location>
        <begin position="299"/>
        <end position="321"/>
    </location>
</feature>
<dbReference type="InterPro" id="IPR011935">
    <property type="entry name" value="CHP02231"/>
</dbReference>
<accession>A0A9P5ZS69</accession>
<evidence type="ECO:0000256" key="2">
    <source>
        <dbReference type="SAM" id="MobiDB-lite"/>
    </source>
</evidence>
<evidence type="ECO:0000259" key="3">
    <source>
        <dbReference type="Pfam" id="PF13598"/>
    </source>
</evidence>
<reference evidence="5" key="1">
    <citation type="submission" date="2020-11" db="EMBL/GenBank/DDBJ databases">
        <authorList>
            <consortium name="DOE Joint Genome Institute"/>
            <person name="Ahrendt S."/>
            <person name="Riley R."/>
            <person name="Andreopoulos W."/>
            <person name="Labutti K."/>
            <person name="Pangilinan J."/>
            <person name="Ruiz-Duenas F.J."/>
            <person name="Barrasa J.M."/>
            <person name="Sanchez-Garcia M."/>
            <person name="Camarero S."/>
            <person name="Miyauchi S."/>
            <person name="Serrano A."/>
            <person name="Linde D."/>
            <person name="Babiker R."/>
            <person name="Drula E."/>
            <person name="Ayuso-Fernandez I."/>
            <person name="Pacheco R."/>
            <person name="Padilla G."/>
            <person name="Ferreira P."/>
            <person name="Barriuso J."/>
            <person name="Kellner H."/>
            <person name="Castanera R."/>
            <person name="Alfaro M."/>
            <person name="Ramirez L."/>
            <person name="Pisabarro A.G."/>
            <person name="Kuo A."/>
            <person name="Tritt A."/>
            <person name="Lipzen A."/>
            <person name="He G."/>
            <person name="Yan M."/>
            <person name="Ng V."/>
            <person name="Cullen D."/>
            <person name="Martin F."/>
            <person name="Rosso M.-N."/>
            <person name="Henrissat B."/>
            <person name="Hibbett D."/>
            <person name="Martinez A.T."/>
            <person name="Grigoriev I.V."/>
        </authorList>
    </citation>
    <scope>NUCLEOTIDE SEQUENCE</scope>
    <source>
        <strain evidence="5">ATCC 90797</strain>
    </source>
</reference>